<feature type="compositionally biased region" description="Basic and acidic residues" evidence="2">
    <location>
        <begin position="241"/>
        <end position="253"/>
    </location>
</feature>
<dbReference type="InterPro" id="IPR007123">
    <property type="entry name" value="Gelsolin-like_dom"/>
</dbReference>
<dbReference type="Pfam" id="PF00626">
    <property type="entry name" value="Gelsolin"/>
    <property type="match status" value="1"/>
</dbReference>
<feature type="compositionally biased region" description="Basic residues" evidence="2">
    <location>
        <begin position="292"/>
        <end position="304"/>
    </location>
</feature>
<feature type="region of interest" description="Disordered" evidence="2">
    <location>
        <begin position="590"/>
        <end position="683"/>
    </location>
</feature>
<feature type="coiled-coil region" evidence="1">
    <location>
        <begin position="176"/>
        <end position="208"/>
    </location>
</feature>
<gene>
    <name evidence="4" type="ORF">NSCI0253_LOCUS30237</name>
</gene>
<feature type="compositionally biased region" description="Basic and acidic residues" evidence="2">
    <location>
        <begin position="507"/>
        <end position="520"/>
    </location>
</feature>
<evidence type="ECO:0000259" key="3">
    <source>
        <dbReference type="Pfam" id="PF00626"/>
    </source>
</evidence>
<evidence type="ECO:0000313" key="4">
    <source>
        <dbReference type="EMBL" id="CAD8855885.1"/>
    </source>
</evidence>
<feature type="region of interest" description="Disordered" evidence="2">
    <location>
        <begin position="124"/>
        <end position="165"/>
    </location>
</feature>
<name>A0A7S1FBT3_NOCSC</name>
<keyword evidence="1" id="KW-0175">Coiled coil</keyword>
<protein>
    <recommendedName>
        <fullName evidence="3">Gelsolin-like domain-containing protein</fullName>
    </recommendedName>
</protein>
<feature type="compositionally biased region" description="Basic residues" evidence="2">
    <location>
        <begin position="620"/>
        <end position="630"/>
    </location>
</feature>
<dbReference type="GO" id="GO:0051015">
    <property type="term" value="F:actin filament binding"/>
    <property type="evidence" value="ECO:0007669"/>
    <property type="project" value="InterPro"/>
</dbReference>
<dbReference type="EMBL" id="HBFQ01042712">
    <property type="protein sequence ID" value="CAD8855885.1"/>
    <property type="molecule type" value="Transcribed_RNA"/>
</dbReference>
<dbReference type="SMART" id="SM00262">
    <property type="entry name" value="GEL"/>
    <property type="match status" value="1"/>
</dbReference>
<reference evidence="4" key="1">
    <citation type="submission" date="2021-01" db="EMBL/GenBank/DDBJ databases">
        <authorList>
            <person name="Corre E."/>
            <person name="Pelletier E."/>
            <person name="Niang G."/>
            <person name="Scheremetjew M."/>
            <person name="Finn R."/>
            <person name="Kale V."/>
            <person name="Holt S."/>
            <person name="Cochrane G."/>
            <person name="Meng A."/>
            <person name="Brown T."/>
            <person name="Cohen L."/>
        </authorList>
    </citation>
    <scope>NUCLEOTIDE SEQUENCE</scope>
</reference>
<dbReference type="AlphaFoldDB" id="A0A7S1FBT3"/>
<feature type="compositionally biased region" description="Acidic residues" evidence="2">
    <location>
        <begin position="644"/>
        <end position="654"/>
    </location>
</feature>
<feature type="region of interest" description="Disordered" evidence="2">
    <location>
        <begin position="241"/>
        <end position="362"/>
    </location>
</feature>
<dbReference type="InterPro" id="IPR029006">
    <property type="entry name" value="ADF-H/Gelsolin-like_dom_sf"/>
</dbReference>
<feature type="compositionally biased region" description="Low complexity" evidence="2">
    <location>
        <begin position="147"/>
        <end position="161"/>
    </location>
</feature>
<dbReference type="SUPFAM" id="SSF55753">
    <property type="entry name" value="Actin depolymerizing proteins"/>
    <property type="match status" value="1"/>
</dbReference>
<feature type="region of interest" description="Disordered" evidence="2">
    <location>
        <begin position="386"/>
        <end position="450"/>
    </location>
</feature>
<feature type="domain" description="Gelsolin-like" evidence="3">
    <location>
        <begin position="17"/>
        <end position="66"/>
    </location>
</feature>
<feature type="compositionally biased region" description="Basic and acidic residues" evidence="2">
    <location>
        <begin position="386"/>
        <end position="413"/>
    </location>
</feature>
<dbReference type="Gene3D" id="3.40.20.10">
    <property type="entry name" value="Severin"/>
    <property type="match status" value="1"/>
</dbReference>
<sequence length="683" mass="76031">MESHRLLQVRCCDGEVDVVDVPCSTKSLTKHSCFVLDASTKLYVWCGQAALAADGNAAKLYAEHCESDRGCDVAQATHELDSRFWELLGGSPGDVARESVPDVSKEMDPRLLTLPPSTHAATAGADLHKENGDTIPDQVTLSDKCSDTSSGDGSEGEVTSSPHRLAASSASFDVNSMDFNDELEMLQEEHARQEREKAALRREAVENTLADSPEVGTPRLQPAALGNAVELAAALQDVVDQNRGEESGSRRTAETPQPHRAHSSRRSASKSLPKGEALTRSASVPMQIGQKPAKKVATRGASKRCGREMRQVKRVLPGSMAGESDGSDPDTSNYGGDASSRCVSEDEAKWTPGGNHGSLRWEGEADPRKEVFDRLYRDWETRNREKELAEAREEHEKRKNTRRGDRQARERLLQPRKVYSSPDPLERERPTWTTSSTARLTPRTEDLYNDHKQRLARLTERQVAKAGREQAVTQVLHHLPRRRPNPSAFVRLHKDAAELARRREERMLHQKQLTDSECRSPGKKTGGDSRSLGFFRLFLDGADRLRERSARAQRIAVEEEVKIRELSVHRNASGDPMVYDRLYEHGLTRKNREVGSCPASPSHSRKGKHEPGPELTPQPRSRRRAPRRPRPGGELSGPGSELEGMSELDYDGSELSEREPYSEPSPNRSIRHALNFAESEEVF</sequence>
<dbReference type="InterPro" id="IPR007122">
    <property type="entry name" value="Villin/Gelsolin"/>
</dbReference>
<organism evidence="4">
    <name type="scientific">Noctiluca scintillans</name>
    <name type="common">Sea sparkle</name>
    <name type="synonym">Red tide dinoflagellate</name>
    <dbReference type="NCBI Taxonomy" id="2966"/>
    <lineage>
        <taxon>Eukaryota</taxon>
        <taxon>Sar</taxon>
        <taxon>Alveolata</taxon>
        <taxon>Dinophyceae</taxon>
        <taxon>Noctilucales</taxon>
        <taxon>Noctilucaceae</taxon>
        <taxon>Noctiluca</taxon>
    </lineage>
</organism>
<evidence type="ECO:0000256" key="1">
    <source>
        <dbReference type="SAM" id="Coils"/>
    </source>
</evidence>
<feature type="region of interest" description="Disordered" evidence="2">
    <location>
        <begin position="507"/>
        <end position="531"/>
    </location>
</feature>
<feature type="compositionally biased region" description="Basic residues" evidence="2">
    <location>
        <begin position="259"/>
        <end position="268"/>
    </location>
</feature>
<accession>A0A7S1FBT3</accession>
<evidence type="ECO:0000256" key="2">
    <source>
        <dbReference type="SAM" id="MobiDB-lite"/>
    </source>
</evidence>
<proteinExistence type="predicted"/>